<evidence type="ECO:0000313" key="2">
    <source>
        <dbReference type="EMBL" id="KAJ9611869.1"/>
    </source>
</evidence>
<sequence>MEQKPAYSSSAPVKSSVVEDYTSERAKADLEKAIGRDLPPKVDFSSYKASKEERTSLQKSSSPGLSAKRITSQSSDLQNFAGEISDDETAARSDTKKLLRDYASSFKTTPVAREVGSVKAGCEKVNREG</sequence>
<feature type="region of interest" description="Disordered" evidence="1">
    <location>
        <begin position="1"/>
        <end position="93"/>
    </location>
</feature>
<feature type="compositionally biased region" description="Polar residues" evidence="1">
    <location>
        <begin position="57"/>
        <end position="78"/>
    </location>
</feature>
<protein>
    <submittedName>
        <fullName evidence="2">Uncharacterized protein</fullName>
    </submittedName>
</protein>
<dbReference type="AlphaFoldDB" id="A0AA39CK10"/>
<name>A0AA39CK10_9EURO</name>
<reference evidence="2" key="1">
    <citation type="submission" date="2022-10" db="EMBL/GenBank/DDBJ databases">
        <title>Culturing micro-colonial fungi from biological soil crusts in the Mojave desert and describing Neophaeococcomyces mojavensis, and introducing the new genera and species Taxawa tesnikishii.</title>
        <authorList>
            <person name="Kurbessoian T."/>
            <person name="Stajich J.E."/>
        </authorList>
    </citation>
    <scope>NUCLEOTIDE SEQUENCE</scope>
    <source>
        <strain evidence="2">TK_35</strain>
    </source>
</reference>
<feature type="compositionally biased region" description="Polar residues" evidence="1">
    <location>
        <begin position="1"/>
        <end position="13"/>
    </location>
</feature>
<evidence type="ECO:0000256" key="1">
    <source>
        <dbReference type="SAM" id="MobiDB-lite"/>
    </source>
</evidence>
<gene>
    <name evidence="2" type="ORF">H2204_015128</name>
</gene>
<accession>A0AA39CK10</accession>
<organism evidence="2 3">
    <name type="scientific">Knufia peltigerae</name>
    <dbReference type="NCBI Taxonomy" id="1002370"/>
    <lineage>
        <taxon>Eukaryota</taxon>
        <taxon>Fungi</taxon>
        <taxon>Dikarya</taxon>
        <taxon>Ascomycota</taxon>
        <taxon>Pezizomycotina</taxon>
        <taxon>Eurotiomycetes</taxon>
        <taxon>Chaetothyriomycetidae</taxon>
        <taxon>Chaetothyriales</taxon>
        <taxon>Trichomeriaceae</taxon>
        <taxon>Knufia</taxon>
    </lineage>
</organism>
<feature type="compositionally biased region" description="Basic and acidic residues" evidence="1">
    <location>
        <begin position="22"/>
        <end position="40"/>
    </location>
</feature>
<evidence type="ECO:0000313" key="3">
    <source>
        <dbReference type="Proteomes" id="UP001172681"/>
    </source>
</evidence>
<dbReference type="Proteomes" id="UP001172681">
    <property type="component" value="Unassembled WGS sequence"/>
</dbReference>
<dbReference type="EMBL" id="JAPDRN010000219">
    <property type="protein sequence ID" value="KAJ9611869.1"/>
    <property type="molecule type" value="Genomic_DNA"/>
</dbReference>
<keyword evidence="3" id="KW-1185">Reference proteome</keyword>
<proteinExistence type="predicted"/>
<comment type="caution">
    <text evidence="2">The sequence shown here is derived from an EMBL/GenBank/DDBJ whole genome shotgun (WGS) entry which is preliminary data.</text>
</comment>